<evidence type="ECO:0000256" key="13">
    <source>
        <dbReference type="ARBA" id="ARBA00023239"/>
    </source>
</evidence>
<dbReference type="PROSITE" id="PS50125">
    <property type="entry name" value="GUANYLATE_CYCLASE_2"/>
    <property type="match status" value="1"/>
</dbReference>
<dbReference type="GO" id="GO:0006171">
    <property type="term" value="P:cAMP biosynthetic process"/>
    <property type="evidence" value="ECO:0007669"/>
    <property type="project" value="UniProtKB-KW"/>
</dbReference>
<feature type="region of interest" description="Disordered" evidence="15">
    <location>
        <begin position="60"/>
        <end position="83"/>
    </location>
</feature>
<evidence type="ECO:0000256" key="9">
    <source>
        <dbReference type="ARBA" id="ARBA00022842"/>
    </source>
</evidence>
<evidence type="ECO:0000256" key="8">
    <source>
        <dbReference type="ARBA" id="ARBA00022840"/>
    </source>
</evidence>
<keyword evidence="8" id="KW-0067">ATP-binding</keyword>
<dbReference type="Pfam" id="PF00211">
    <property type="entry name" value="Guanylate_cyc"/>
    <property type="match status" value="1"/>
</dbReference>
<dbReference type="PROSITE" id="PS00452">
    <property type="entry name" value="GUANYLATE_CYCLASE_1"/>
    <property type="match status" value="1"/>
</dbReference>
<evidence type="ECO:0000256" key="7">
    <source>
        <dbReference type="ARBA" id="ARBA00022741"/>
    </source>
</evidence>
<evidence type="ECO:0000256" key="11">
    <source>
        <dbReference type="ARBA" id="ARBA00022998"/>
    </source>
</evidence>
<dbReference type="SUPFAM" id="SSF55073">
    <property type="entry name" value="Nucleotide cyclase"/>
    <property type="match status" value="1"/>
</dbReference>
<dbReference type="InterPro" id="IPR029787">
    <property type="entry name" value="Nucleotide_cyclase"/>
</dbReference>
<keyword evidence="7" id="KW-0547">Nucleotide-binding</keyword>
<comment type="subcellular location">
    <subcellularLocation>
        <location evidence="3">Membrane</location>
        <topology evidence="3">Multi-pass membrane protein</topology>
    </subcellularLocation>
</comment>
<dbReference type="CDD" id="cd07302">
    <property type="entry name" value="CHD"/>
    <property type="match status" value="1"/>
</dbReference>
<sequence>MPVGFLTSRFNGQNTIYRTYLISKISTLETWPNWTFKLGQLKWEKQTQYQFKRTPKKWTSLRQHRKTAEESVTEMESSPQTQRRTNWAVYQHFSTASDSPTPLLVKSRGASETVNYSESDQQPDACERVSLSPNNKFVPGLSEDNGDILRDFSKLGCCQKITTLLTSSHQFNNLQVRKFIYFILFEICGNALPKIFSAYQPKPHGPFVGAALYTVYVYGHSSSPFRLRDSVIIGIVSRSGLNEVYLSFVSYVVLATFLLIELSFGVLTRSQAVTVPTLVFVYISYSLLPVKLQYAIVAGTVFMLSQLIFTLSMEQGLSKQSFINLLLLACTNVTGVMMHYPNEVAKRQAFLETRQCVQARLTTQKVNQQQERLLLSVLPRHVAMEMKADIAGKRHDSMFHKIYIQKHENVSILFADICGFTSLSDQCTAQELVRLLNELFARFDRLAQENACLRIKLLGDCYYCVSGLPEHRPDHANCCVQMGLDMIDAITLVRDVMDVNVNMRVGIHSGRVHCGVLGLCKWQFDVWSNDVTLANQMESGGIPGRIHITADTLKYLGNAYQVEPGNGGERNAFLKDHNIETYLIVPPETTYVSQYYKKQSPGHAHNGNISKEFRIMGHNQRHNTFTWDE</sequence>
<dbReference type="InterPro" id="IPR018297">
    <property type="entry name" value="A/G_cyclase_CS"/>
</dbReference>
<dbReference type="Pfam" id="PF16214">
    <property type="entry name" value="AC_N"/>
    <property type="match status" value="1"/>
</dbReference>
<dbReference type="GO" id="GO:0007189">
    <property type="term" value="P:adenylate cyclase-activating G protein-coupled receptor signaling pathway"/>
    <property type="evidence" value="ECO:0007669"/>
    <property type="project" value="TreeGrafter"/>
</dbReference>
<dbReference type="Gene3D" id="3.30.70.1230">
    <property type="entry name" value="Nucleotide cyclase"/>
    <property type="match status" value="1"/>
</dbReference>
<keyword evidence="5 16" id="KW-0812">Transmembrane</keyword>
<keyword evidence="11" id="KW-0115">cAMP biosynthesis</keyword>
<reference evidence="18 19" key="1">
    <citation type="submission" date="2019-08" db="EMBL/GenBank/DDBJ databases">
        <title>Whole genome of Aphis craccivora.</title>
        <authorList>
            <person name="Voronova N.V."/>
            <person name="Shulinski R.S."/>
            <person name="Bandarenka Y.V."/>
            <person name="Zhorov D.G."/>
            <person name="Warner D."/>
        </authorList>
    </citation>
    <scope>NUCLEOTIDE SEQUENCE [LARGE SCALE GENOMIC DNA]</scope>
    <source>
        <strain evidence="18">180601</strain>
        <tissue evidence="18">Whole Body</tissue>
    </source>
</reference>
<dbReference type="FunFam" id="3.30.70.1230:FF:000031">
    <property type="entry name" value="Adenylate cyclase type 7"/>
    <property type="match status" value="1"/>
</dbReference>
<evidence type="ECO:0000256" key="15">
    <source>
        <dbReference type="SAM" id="MobiDB-lite"/>
    </source>
</evidence>
<proteinExistence type="inferred from homology"/>
<dbReference type="EMBL" id="VUJU01000257">
    <property type="protein sequence ID" value="KAF0771762.1"/>
    <property type="molecule type" value="Genomic_DNA"/>
</dbReference>
<dbReference type="GO" id="GO:0004016">
    <property type="term" value="F:adenylate cyclase activity"/>
    <property type="evidence" value="ECO:0007669"/>
    <property type="project" value="UniProtKB-EC"/>
</dbReference>
<keyword evidence="19" id="KW-1185">Reference proteome</keyword>
<evidence type="ECO:0000313" key="18">
    <source>
        <dbReference type="EMBL" id="KAF0771762.1"/>
    </source>
</evidence>
<evidence type="ECO:0000256" key="2">
    <source>
        <dbReference type="ARBA" id="ARBA00001946"/>
    </source>
</evidence>
<evidence type="ECO:0000256" key="10">
    <source>
        <dbReference type="ARBA" id="ARBA00022989"/>
    </source>
</evidence>
<evidence type="ECO:0000259" key="17">
    <source>
        <dbReference type="PROSITE" id="PS50125"/>
    </source>
</evidence>
<dbReference type="SMART" id="SM00044">
    <property type="entry name" value="CYCc"/>
    <property type="match status" value="1"/>
</dbReference>
<feature type="compositionally biased region" description="Polar residues" evidence="15">
    <location>
        <begin position="74"/>
        <end position="83"/>
    </location>
</feature>
<keyword evidence="6" id="KW-0479">Metal-binding</keyword>
<keyword evidence="13 14" id="KW-0456">Lyase</keyword>
<evidence type="ECO:0000256" key="12">
    <source>
        <dbReference type="ARBA" id="ARBA00023136"/>
    </source>
</evidence>
<gene>
    <name evidence="18" type="ORF">FWK35_00020440</name>
</gene>
<evidence type="ECO:0000256" key="14">
    <source>
        <dbReference type="RuleBase" id="RU000405"/>
    </source>
</evidence>
<keyword evidence="9" id="KW-0460">Magnesium</keyword>
<feature type="transmembrane region" description="Helical" evidence="16">
    <location>
        <begin position="244"/>
        <end position="264"/>
    </location>
</feature>
<dbReference type="InterPro" id="IPR032628">
    <property type="entry name" value="AC_N"/>
</dbReference>
<feature type="domain" description="Guanylate cyclase" evidence="17">
    <location>
        <begin position="411"/>
        <end position="538"/>
    </location>
</feature>
<evidence type="ECO:0000256" key="5">
    <source>
        <dbReference type="ARBA" id="ARBA00022692"/>
    </source>
</evidence>
<evidence type="ECO:0000256" key="16">
    <source>
        <dbReference type="SAM" id="Phobius"/>
    </source>
</evidence>
<keyword evidence="12 16" id="KW-0472">Membrane</keyword>
<dbReference type="GO" id="GO:0035556">
    <property type="term" value="P:intracellular signal transduction"/>
    <property type="evidence" value="ECO:0007669"/>
    <property type="project" value="InterPro"/>
</dbReference>
<evidence type="ECO:0000256" key="4">
    <source>
        <dbReference type="ARBA" id="ARBA00012201"/>
    </source>
</evidence>
<dbReference type="InterPro" id="IPR001054">
    <property type="entry name" value="A/G_cyclase"/>
</dbReference>
<evidence type="ECO:0000256" key="1">
    <source>
        <dbReference type="ARBA" id="ARBA00001593"/>
    </source>
</evidence>
<comment type="catalytic activity">
    <reaction evidence="1">
        <text>ATP = 3',5'-cyclic AMP + diphosphate</text>
        <dbReference type="Rhea" id="RHEA:15389"/>
        <dbReference type="ChEBI" id="CHEBI:30616"/>
        <dbReference type="ChEBI" id="CHEBI:33019"/>
        <dbReference type="ChEBI" id="CHEBI:58165"/>
        <dbReference type="EC" id="4.6.1.1"/>
    </reaction>
</comment>
<comment type="similarity">
    <text evidence="14">Belongs to the adenylyl cyclase class-4/guanylyl cyclase family.</text>
</comment>
<protein>
    <recommendedName>
        <fullName evidence="4">adenylate cyclase</fullName>
        <ecNumber evidence="4">4.6.1.1</ecNumber>
    </recommendedName>
</protein>
<dbReference type="OrthoDB" id="6147412at2759"/>
<dbReference type="GO" id="GO:0005524">
    <property type="term" value="F:ATP binding"/>
    <property type="evidence" value="ECO:0007669"/>
    <property type="project" value="UniProtKB-KW"/>
</dbReference>
<dbReference type="PANTHER" id="PTHR45627:SF16">
    <property type="entry name" value="ADENYLATE CYCLASE"/>
    <property type="match status" value="1"/>
</dbReference>
<accession>A0A6G0ZL23</accession>
<dbReference type="EC" id="4.6.1.1" evidence="4"/>
<dbReference type="AlphaFoldDB" id="A0A6G0ZL23"/>
<name>A0A6G0ZL23_APHCR</name>
<dbReference type="GO" id="GO:0005886">
    <property type="term" value="C:plasma membrane"/>
    <property type="evidence" value="ECO:0007669"/>
    <property type="project" value="TreeGrafter"/>
</dbReference>
<keyword evidence="10 16" id="KW-1133">Transmembrane helix</keyword>
<comment type="cofactor">
    <cofactor evidence="2">
        <name>Mg(2+)</name>
        <dbReference type="ChEBI" id="CHEBI:18420"/>
    </cofactor>
</comment>
<dbReference type="GO" id="GO:0046872">
    <property type="term" value="F:metal ion binding"/>
    <property type="evidence" value="ECO:0007669"/>
    <property type="project" value="UniProtKB-KW"/>
</dbReference>
<organism evidence="18 19">
    <name type="scientific">Aphis craccivora</name>
    <name type="common">Cowpea aphid</name>
    <dbReference type="NCBI Taxonomy" id="307492"/>
    <lineage>
        <taxon>Eukaryota</taxon>
        <taxon>Metazoa</taxon>
        <taxon>Ecdysozoa</taxon>
        <taxon>Arthropoda</taxon>
        <taxon>Hexapoda</taxon>
        <taxon>Insecta</taxon>
        <taxon>Pterygota</taxon>
        <taxon>Neoptera</taxon>
        <taxon>Paraneoptera</taxon>
        <taxon>Hemiptera</taxon>
        <taxon>Sternorrhyncha</taxon>
        <taxon>Aphidomorpha</taxon>
        <taxon>Aphidoidea</taxon>
        <taxon>Aphididae</taxon>
        <taxon>Aphidini</taxon>
        <taxon>Aphis</taxon>
        <taxon>Aphis</taxon>
    </lineage>
</organism>
<evidence type="ECO:0000256" key="3">
    <source>
        <dbReference type="ARBA" id="ARBA00004141"/>
    </source>
</evidence>
<evidence type="ECO:0000256" key="6">
    <source>
        <dbReference type="ARBA" id="ARBA00022723"/>
    </source>
</evidence>
<dbReference type="Proteomes" id="UP000478052">
    <property type="component" value="Unassembled WGS sequence"/>
</dbReference>
<dbReference type="PANTHER" id="PTHR45627">
    <property type="entry name" value="ADENYLATE CYCLASE TYPE 1"/>
    <property type="match status" value="1"/>
</dbReference>
<comment type="caution">
    <text evidence="18">The sequence shown here is derived from an EMBL/GenBank/DDBJ whole genome shotgun (WGS) entry which is preliminary data.</text>
</comment>
<evidence type="ECO:0000313" key="19">
    <source>
        <dbReference type="Proteomes" id="UP000478052"/>
    </source>
</evidence>